<keyword evidence="2" id="KW-0805">Transcription regulation</keyword>
<proteinExistence type="predicted"/>
<evidence type="ECO:0000313" key="10">
    <source>
        <dbReference type="EMBL" id="OWM81007.1"/>
    </source>
</evidence>
<feature type="region of interest" description="Disordered" evidence="7">
    <location>
        <begin position="986"/>
        <end position="1010"/>
    </location>
</feature>
<evidence type="ECO:0000256" key="5">
    <source>
        <dbReference type="ARBA" id="ARBA00023242"/>
    </source>
</evidence>
<sequence>MASATVDSSATATPTATAADDSRHLRFESLPLIDLRLLSQSELYSLSLLSSPSPSSSSSCQDDVVIPIPKIDRSVFNESAGSRKQTYFRLRLAPRTTSNPPHPPAPISRQKNPEPFEEENSRIISLLKGLFYPHAESEPPLPTTPEDESSLIAVPVRYDESVPETSDSVLQSIPIGVVDLGFCNRKRGRPRKPEASLVNFESLSEGKEVLAFEGDEDENSTEKGKAVEVGDLDLFEDELRRRTEGMRTEEELSGFLRGLSGEWGSRRKKRKIVDARSLGDVLPNGWKLLLSIKNDRDRVWLGCSRYISPDGQQFESSKDVSAHLSSSFGVQDATHETSGPVDESSWSACKMASENSADPTHQMDQKQNGVVCLSAVPISSIPADHLNQSPLPTSGSPGKSWTKETYRCHKCTMSFEEKDNLLLHLLSSHKKSRSARNGATSGDSVIMKDGKYECQLCHKLFEEKNRYSSHFGNHIKDYVKRVEACGETNRVQRRTPRMQEQIGTERVSSAMPINTEANKKSSLGLPHAKIGSDAIPKTQERSDGHPVNIPCTEPVAVSKRDEEHVTEYIEKKEIDSGLPNANVEVVDQGGKINTENNVSKDMTTISSSPLKNGTSETPEELKVLENENKVSMDSVSSMEDRRQETVPLNEVFAPTENNNATNNESLVNRLFGSPMEEMDADDGDEVGDNVLISGIEDRCFGLDKGVLNSGTQKISSEGCSLVQFGREEKCITSDDPTGSKTSVLENESGSESRMPSSSQVLSPNDNQNKVGGRSQERVSYNSWNGKKAVDFGENVTERMVPEADNSFPAIPSVNQQNCDFDENVKGFSGSKIQNPWRQQVLESNLLSVHQKSLSPDATVGKISSGTVSNVQLLSESCLDSAVHQQQQVFDSNVLSVHQKSLSPDASAGKISSGTMRNFQPPSESRSDPAVLNHVEKETPSGGIMPVTSPNQQAFVFNTHEARGPTFNEPKEYRGFTGLYAGDRDRVDKSGNLSVSGAEEKQNQGESMSYNKSSFGFDNRYSLQHGGPVTGFEAWANPPSRRVEAVTSDHRGATFFGSAVEESKRSKESAFGFLSPSVGHQQAGGTGYNLDMFYGGAVPDNRRADNVGTLRNEQMTGLYNQQVPKPREEPMAQSMWRVEQNVNILPNSGLNYVPSSAAQPPDCFPAFNMVSDKVQNEFYGSNQKPGNAPAVGGGMKSSGGGGFMEYNFLSAPSSGQGSHISSFNQQMGQGFESNWVEKEALGLFPKMGSSGSSSSGSRQHQVTALCVWCGNQFSHDGDFDVGDGSVGYMCFNCKAKFAGQINFF</sequence>
<feature type="compositionally biased region" description="Low complexity" evidence="7">
    <location>
        <begin position="749"/>
        <end position="758"/>
    </location>
</feature>
<evidence type="ECO:0000313" key="13">
    <source>
        <dbReference type="RefSeq" id="XP_031376393.1"/>
    </source>
</evidence>
<keyword evidence="3" id="KW-0238">DNA-binding</keyword>
<evidence type="ECO:0000313" key="12">
    <source>
        <dbReference type="Proteomes" id="UP000515151"/>
    </source>
</evidence>
<dbReference type="PROSITE" id="PS00028">
    <property type="entry name" value="ZINC_FINGER_C2H2_1"/>
    <property type="match status" value="2"/>
</dbReference>
<reference evidence="10" key="2">
    <citation type="submission" date="2017-06" db="EMBL/GenBank/DDBJ databases">
        <title>The pomegranate genome and the genomics of punicalagin biosynthesis.</title>
        <authorList>
            <person name="Xu C."/>
        </authorList>
    </citation>
    <scope>NUCLEOTIDE SEQUENCE [LARGE SCALE GENOMIC DNA]</scope>
    <source>
        <tissue evidence="10">Fresh leaf</tissue>
    </source>
</reference>
<keyword evidence="6" id="KW-0479">Metal-binding</keyword>
<evidence type="ECO:0000256" key="2">
    <source>
        <dbReference type="ARBA" id="ARBA00023015"/>
    </source>
</evidence>
<protein>
    <submittedName>
        <fullName evidence="13">Uncharacterized protein LOC116192098 isoform X1</fullName>
    </submittedName>
</protein>
<feature type="domain" description="C2H2-type" evidence="8">
    <location>
        <begin position="452"/>
        <end position="479"/>
    </location>
</feature>
<dbReference type="GO" id="GO:0008270">
    <property type="term" value="F:zinc ion binding"/>
    <property type="evidence" value="ECO:0007669"/>
    <property type="project" value="UniProtKB-KW"/>
</dbReference>
<comment type="subcellular location">
    <subcellularLocation>
        <location evidence="1">Nucleus</location>
    </subcellularLocation>
</comment>
<keyword evidence="6" id="KW-0862">Zinc</keyword>
<dbReference type="InterPro" id="IPR037472">
    <property type="entry name" value="MBD8"/>
</dbReference>
<dbReference type="PANTHER" id="PTHR37701">
    <property type="entry name" value="METHYL-CPG-BINDING DOMAIN-CONTAINING PROTEIN 8"/>
    <property type="match status" value="1"/>
</dbReference>
<dbReference type="InterPro" id="IPR016177">
    <property type="entry name" value="DNA-bd_dom_sf"/>
</dbReference>
<reference evidence="13" key="4">
    <citation type="submission" date="2025-04" db="UniProtKB">
        <authorList>
            <consortium name="RefSeq"/>
        </authorList>
    </citation>
    <scope>IDENTIFICATION</scope>
    <source>
        <tissue evidence="13">Leaf</tissue>
    </source>
</reference>
<feature type="region of interest" description="Disordered" evidence="7">
    <location>
        <begin position="730"/>
        <end position="779"/>
    </location>
</feature>
<keyword evidence="6" id="KW-0863">Zinc-finger</keyword>
<evidence type="ECO:0000256" key="1">
    <source>
        <dbReference type="ARBA" id="ARBA00004123"/>
    </source>
</evidence>
<keyword evidence="12" id="KW-1185">Reference proteome</keyword>
<feature type="compositionally biased region" description="Polar residues" evidence="7">
    <location>
        <begin position="734"/>
        <end position="747"/>
    </location>
</feature>
<reference evidence="12" key="3">
    <citation type="journal article" date="2020" name="Plant Biotechnol. J.">
        <title>The pomegranate (Punica granatum L.) draft genome dissects genetic divergence between soft- and hard-seeded cultivars.</title>
        <authorList>
            <person name="Luo X."/>
            <person name="Li H."/>
            <person name="Wu Z."/>
            <person name="Yao W."/>
            <person name="Zhao P."/>
            <person name="Cao D."/>
            <person name="Yu H."/>
            <person name="Li K."/>
            <person name="Poudel K."/>
            <person name="Zhao D."/>
            <person name="Zhang F."/>
            <person name="Xia X."/>
            <person name="Chen L."/>
            <person name="Wang Q."/>
            <person name="Jing D."/>
            <person name="Cao S."/>
        </authorList>
    </citation>
    <scope>NUCLEOTIDE SEQUENCE [LARGE SCALE GENOMIC DNA]</scope>
</reference>
<accession>A0A218X7S9</accession>
<keyword evidence="4" id="KW-0804">Transcription</keyword>
<dbReference type="Proteomes" id="UP000515151">
    <property type="component" value="Chromosome 1"/>
</dbReference>
<name>A0A218X7S9_PUNGR</name>
<dbReference type="InterPro" id="IPR001739">
    <property type="entry name" value="Methyl_CpG_DNA-bd"/>
</dbReference>
<keyword evidence="5" id="KW-0539">Nucleus</keyword>
<dbReference type="InterPro" id="IPR013087">
    <property type="entry name" value="Znf_C2H2_type"/>
</dbReference>
<dbReference type="GO" id="GO:0005634">
    <property type="term" value="C:nucleus"/>
    <property type="evidence" value="ECO:0007669"/>
    <property type="project" value="UniProtKB-SubCell"/>
</dbReference>
<evidence type="ECO:0000256" key="4">
    <source>
        <dbReference type="ARBA" id="ARBA00023163"/>
    </source>
</evidence>
<evidence type="ECO:0000259" key="8">
    <source>
        <dbReference type="PROSITE" id="PS50157"/>
    </source>
</evidence>
<dbReference type="EMBL" id="MTKT01002214">
    <property type="protein sequence ID" value="OWM81007.1"/>
    <property type="molecule type" value="Genomic_DNA"/>
</dbReference>
<evidence type="ECO:0000256" key="7">
    <source>
        <dbReference type="SAM" id="MobiDB-lite"/>
    </source>
</evidence>
<dbReference type="OrthoDB" id="1675150at2759"/>
<dbReference type="Gene3D" id="3.30.160.60">
    <property type="entry name" value="Classic Zinc Finger"/>
    <property type="match status" value="1"/>
</dbReference>
<evidence type="ECO:0000256" key="6">
    <source>
        <dbReference type="PROSITE-ProRule" id="PRU00042"/>
    </source>
</evidence>
<evidence type="ECO:0000256" key="3">
    <source>
        <dbReference type="ARBA" id="ARBA00023125"/>
    </source>
</evidence>
<reference evidence="11" key="1">
    <citation type="journal article" date="2017" name="Plant J.">
        <title>The pomegranate (Punica granatum L.) genome and the genomics of punicalagin biosynthesis.</title>
        <authorList>
            <person name="Qin G."/>
            <person name="Xu C."/>
            <person name="Ming R."/>
            <person name="Tang H."/>
            <person name="Guyot R."/>
            <person name="Kramer E.M."/>
            <person name="Hu Y."/>
            <person name="Yi X."/>
            <person name="Qi Y."/>
            <person name="Xu X."/>
            <person name="Gao Z."/>
            <person name="Pan H."/>
            <person name="Jian J."/>
            <person name="Tian Y."/>
            <person name="Yue Z."/>
            <person name="Xu Y."/>
        </authorList>
    </citation>
    <scope>NUCLEOTIDE SEQUENCE [LARGE SCALE GENOMIC DNA]</scope>
    <source>
        <strain evidence="11">cv. Dabenzi</strain>
    </source>
</reference>
<organism evidence="10 11">
    <name type="scientific">Punica granatum</name>
    <name type="common">Pomegranate</name>
    <dbReference type="NCBI Taxonomy" id="22663"/>
    <lineage>
        <taxon>Eukaryota</taxon>
        <taxon>Viridiplantae</taxon>
        <taxon>Streptophyta</taxon>
        <taxon>Embryophyta</taxon>
        <taxon>Tracheophyta</taxon>
        <taxon>Spermatophyta</taxon>
        <taxon>Magnoliopsida</taxon>
        <taxon>eudicotyledons</taxon>
        <taxon>Gunneridae</taxon>
        <taxon>Pentapetalae</taxon>
        <taxon>rosids</taxon>
        <taxon>malvids</taxon>
        <taxon>Myrtales</taxon>
        <taxon>Lythraceae</taxon>
        <taxon>Punica</taxon>
    </lineage>
</organism>
<feature type="region of interest" description="Disordered" evidence="7">
    <location>
        <begin position="1"/>
        <end position="21"/>
    </location>
</feature>
<dbReference type="PROSITE" id="PS50982">
    <property type="entry name" value="MBD"/>
    <property type="match status" value="1"/>
</dbReference>
<evidence type="ECO:0000313" key="11">
    <source>
        <dbReference type="Proteomes" id="UP000197138"/>
    </source>
</evidence>
<evidence type="ECO:0000259" key="9">
    <source>
        <dbReference type="PROSITE" id="PS50982"/>
    </source>
</evidence>
<feature type="compositionally biased region" description="Low complexity" evidence="7">
    <location>
        <begin position="1"/>
        <end position="19"/>
    </location>
</feature>
<dbReference type="Proteomes" id="UP000197138">
    <property type="component" value="Unassembled WGS sequence"/>
</dbReference>
<feature type="domain" description="C2H2-type" evidence="8">
    <location>
        <begin position="406"/>
        <end position="434"/>
    </location>
</feature>
<dbReference type="SUPFAM" id="SSF54171">
    <property type="entry name" value="DNA-binding domain"/>
    <property type="match status" value="1"/>
</dbReference>
<dbReference type="RefSeq" id="XP_031376393.1">
    <property type="nucleotide sequence ID" value="XM_031520533.1"/>
</dbReference>
<dbReference type="GeneID" id="116192098"/>
<dbReference type="PANTHER" id="PTHR37701:SF13">
    <property type="entry name" value="C2H2-TYPE DOMAIN-CONTAINING PROTEIN"/>
    <property type="match status" value="1"/>
</dbReference>
<dbReference type="PROSITE" id="PS50157">
    <property type="entry name" value="ZINC_FINGER_C2H2_2"/>
    <property type="match status" value="2"/>
</dbReference>
<feature type="region of interest" description="Disordered" evidence="7">
    <location>
        <begin position="93"/>
        <end position="118"/>
    </location>
</feature>
<feature type="compositionally biased region" description="Polar residues" evidence="7">
    <location>
        <begin position="759"/>
        <end position="769"/>
    </location>
</feature>
<dbReference type="GO" id="GO:0003677">
    <property type="term" value="F:DNA binding"/>
    <property type="evidence" value="ECO:0007669"/>
    <property type="project" value="UniProtKB-KW"/>
</dbReference>
<feature type="region of interest" description="Disordered" evidence="7">
    <location>
        <begin position="903"/>
        <end position="929"/>
    </location>
</feature>
<dbReference type="SMART" id="SM00355">
    <property type="entry name" value="ZnF_C2H2"/>
    <property type="match status" value="2"/>
</dbReference>
<feature type="domain" description="MBD" evidence="9">
    <location>
        <begin position="272"/>
        <end position="344"/>
    </location>
</feature>
<feature type="compositionally biased region" description="Polar residues" evidence="7">
    <location>
        <begin position="903"/>
        <end position="923"/>
    </location>
</feature>
<gene>
    <name evidence="13" type="primary">LOC116192098</name>
    <name evidence="10" type="ORF">CDL15_Pgr007038</name>
</gene>